<keyword evidence="1" id="KW-1133">Transmembrane helix</keyword>
<evidence type="ECO:0000256" key="1">
    <source>
        <dbReference type="SAM" id="Phobius"/>
    </source>
</evidence>
<dbReference type="Gene3D" id="1.10.287.3510">
    <property type="match status" value="1"/>
</dbReference>
<name>A0A2Y9CYG2_BIOPF</name>
<protein>
    <submittedName>
        <fullName evidence="2">NADH dehydrogenase subunit 4L</fullName>
    </submittedName>
</protein>
<feature type="transmembrane region" description="Helical" evidence="1">
    <location>
        <begin position="55"/>
        <end position="80"/>
    </location>
</feature>
<organism evidence="2">
    <name type="scientific">Biomphalaria pfeifferi</name>
    <name type="common">Bloodfluke planorb</name>
    <name type="synonym">Freshwater snail</name>
    <dbReference type="NCBI Taxonomy" id="112525"/>
    <lineage>
        <taxon>Eukaryota</taxon>
        <taxon>Metazoa</taxon>
        <taxon>Spiralia</taxon>
        <taxon>Lophotrochozoa</taxon>
        <taxon>Mollusca</taxon>
        <taxon>Gastropoda</taxon>
        <taxon>Heterobranchia</taxon>
        <taxon>Euthyneura</taxon>
        <taxon>Panpulmonata</taxon>
        <taxon>Hygrophila</taxon>
        <taxon>Lymnaeoidea</taxon>
        <taxon>Planorbidae</taxon>
        <taxon>Biomphalaria</taxon>
    </lineage>
</organism>
<keyword evidence="1" id="KW-0472">Membrane</keyword>
<geneLocation type="mitochondrion" evidence="2"/>
<accession>A0A2Y9CYG2</accession>
<evidence type="ECO:0000313" key="2">
    <source>
        <dbReference type="EMBL" id="AWK49459.1"/>
    </source>
</evidence>
<feature type="transmembrane region" description="Helical" evidence="1">
    <location>
        <begin position="29"/>
        <end position="49"/>
    </location>
</feature>
<sequence length="101" mass="11822">MMIIFYVSLMFVFFLIISYLFNKKYILCLLILLEGMMLMSMVFMVFSLMNSYESMYMFLMVLTFAACEAAVGLSLLVSFLRLRGNNMLIALVHFAKNSWFN</sequence>
<dbReference type="EMBL" id="MG431962">
    <property type="protein sequence ID" value="AWK49459.1"/>
    <property type="molecule type" value="Genomic_DNA"/>
</dbReference>
<keyword evidence="1" id="KW-0812">Transmembrane</keyword>
<gene>
    <name evidence="2" type="primary">ND4L</name>
</gene>
<feature type="transmembrane region" description="Helical" evidence="1">
    <location>
        <begin position="6"/>
        <end position="22"/>
    </location>
</feature>
<proteinExistence type="predicted"/>
<reference evidence="2" key="1">
    <citation type="journal article" date="2018" name="Sci. Rep.">
        <title>Complete mitochondrial and rDNA complex sequences of important vector species of Biomphalaria, obligatory hosts of the human-infecting blood fluke, Schistosoma mansoni.</title>
        <authorList>
            <person name="Zhang S.-M."/>
            <person name="Bu L."/>
            <person name="Laidemitt M.R."/>
            <person name="Lu L."/>
            <person name="Mutuku M.W."/>
            <person name="Mkoji G.M."/>
            <person name="Loker E.S."/>
        </authorList>
    </citation>
    <scope>NUCLEOTIDE SEQUENCE</scope>
</reference>
<keyword evidence="2" id="KW-0496">Mitochondrion</keyword>
<dbReference type="AlphaFoldDB" id="A0A2Y9CYG2"/>